<evidence type="ECO:0008006" key="3">
    <source>
        <dbReference type="Google" id="ProtNLM"/>
    </source>
</evidence>
<dbReference type="PANTHER" id="PTHR31973">
    <property type="entry name" value="POLYPROTEIN, PUTATIVE-RELATED"/>
    <property type="match status" value="1"/>
</dbReference>
<name>A0AA38W9P0_9ASTR</name>
<evidence type="ECO:0000313" key="1">
    <source>
        <dbReference type="EMBL" id="KAJ9543980.1"/>
    </source>
</evidence>
<reference evidence="1" key="1">
    <citation type="submission" date="2023-03" db="EMBL/GenBank/DDBJ databases">
        <title>Chromosome-scale reference genome and RAD-based genetic map of yellow starthistle (Centaurea solstitialis) reveal putative structural variation and QTLs associated with invader traits.</title>
        <authorList>
            <person name="Reatini B."/>
            <person name="Cang F.A."/>
            <person name="Jiang Q."/>
            <person name="Mckibben M.T.W."/>
            <person name="Barker M.S."/>
            <person name="Rieseberg L.H."/>
            <person name="Dlugosch K.M."/>
        </authorList>
    </citation>
    <scope>NUCLEOTIDE SEQUENCE</scope>
    <source>
        <strain evidence="1">CAN-66</strain>
        <tissue evidence="1">Leaf</tissue>
    </source>
</reference>
<dbReference type="Pfam" id="PF14223">
    <property type="entry name" value="Retrotran_gag_2"/>
    <property type="match status" value="1"/>
</dbReference>
<evidence type="ECO:0000313" key="2">
    <source>
        <dbReference type="Proteomes" id="UP001172457"/>
    </source>
</evidence>
<sequence>MWAINVYEKSLVEHYGLLKSYGDEILRNNLGSTVKLDVTTNPDEMVYFDRLYVCLQALKERWKKCCKRIIAIDRCFLKGVCQGELITAIGKDGNNHIFPIAWTVVNVENKENWTRSLFWKAAKASYQLDYERVMDQIKAASPNAYDYLVNKDPKTWSRAFFEVNYACEAVENGFSECFNAILEKVRSKPIITMLEAIRAILMERMKKMRRISDGWNSVICPTIQKKLEHAKTSQRYWDVIPGAKKVIKDVAMDKGKTVAMNQKDATVDKGKGAAMNQKGAAVDKGKGVAVDNGQGQKDESRDAVVASVGGFMADARKSYKDPSQLIQGKKRELQTGKDKHKIWPMRRQAAARIAKLNVQSKSHVQEEIQINQWIWISDIVLRHERKWYVLEEPLAEAPPANATTTVRNAYRKHFDDLLDVGCLMLATLSPELQTGLMNTNAYDMIRQLRDMFQTQACTEHYDATRALNACKMAKGTSVSAHVMKMKRHIDYLERLGHPVPLQLATDTILNSLSEDYKQFVINYNMNNIDKTITELHSMLKTAELSIGTKTKDVLMVRDGGVKKKRGHGNTIKGTN</sequence>
<dbReference type="Proteomes" id="UP001172457">
    <property type="component" value="Chromosome 6"/>
</dbReference>
<comment type="caution">
    <text evidence="1">The sequence shown here is derived from an EMBL/GenBank/DDBJ whole genome shotgun (WGS) entry which is preliminary data.</text>
</comment>
<organism evidence="1 2">
    <name type="scientific">Centaurea solstitialis</name>
    <name type="common">yellow star-thistle</name>
    <dbReference type="NCBI Taxonomy" id="347529"/>
    <lineage>
        <taxon>Eukaryota</taxon>
        <taxon>Viridiplantae</taxon>
        <taxon>Streptophyta</taxon>
        <taxon>Embryophyta</taxon>
        <taxon>Tracheophyta</taxon>
        <taxon>Spermatophyta</taxon>
        <taxon>Magnoliopsida</taxon>
        <taxon>eudicotyledons</taxon>
        <taxon>Gunneridae</taxon>
        <taxon>Pentapetalae</taxon>
        <taxon>asterids</taxon>
        <taxon>campanulids</taxon>
        <taxon>Asterales</taxon>
        <taxon>Asteraceae</taxon>
        <taxon>Carduoideae</taxon>
        <taxon>Cardueae</taxon>
        <taxon>Centaureinae</taxon>
        <taxon>Centaurea</taxon>
    </lineage>
</organism>
<gene>
    <name evidence="1" type="ORF">OSB04_023687</name>
</gene>
<dbReference type="PANTHER" id="PTHR31973:SF187">
    <property type="entry name" value="MUTATOR TRANSPOSASE MUDRA PROTEIN"/>
    <property type="match status" value="1"/>
</dbReference>
<accession>A0AA38W9P0</accession>
<dbReference type="EMBL" id="JARYMX010000006">
    <property type="protein sequence ID" value="KAJ9543980.1"/>
    <property type="molecule type" value="Genomic_DNA"/>
</dbReference>
<dbReference type="AlphaFoldDB" id="A0AA38W9P0"/>
<protein>
    <recommendedName>
        <fullName evidence="3">Zinc finger, CCHC-type</fullName>
    </recommendedName>
</protein>
<proteinExistence type="predicted"/>
<keyword evidence="2" id="KW-1185">Reference proteome</keyword>